<dbReference type="Pfam" id="PF01196">
    <property type="entry name" value="Ribosomal_L17"/>
    <property type="match status" value="1"/>
</dbReference>
<dbReference type="InterPro" id="IPR000456">
    <property type="entry name" value="Ribosomal_bL17"/>
</dbReference>
<comment type="subunit">
    <text evidence="4">Part of the 50S ribosomal subunit. Contacts protein L32.</text>
</comment>
<comment type="caution">
    <text evidence="7">The sequence shown here is derived from an EMBL/GenBank/DDBJ whole genome shotgun (WGS) entry which is preliminary data.</text>
</comment>
<dbReference type="PROSITE" id="PS01167">
    <property type="entry name" value="RIBOSOMAL_L17"/>
    <property type="match status" value="1"/>
</dbReference>
<dbReference type="NCBIfam" id="TIGR00059">
    <property type="entry name" value="L17"/>
    <property type="match status" value="1"/>
</dbReference>
<proteinExistence type="inferred from homology"/>
<accession>A0A0S8JZZ6</accession>
<dbReference type="GO" id="GO:0006412">
    <property type="term" value="P:translation"/>
    <property type="evidence" value="ECO:0007669"/>
    <property type="project" value="UniProtKB-UniRule"/>
</dbReference>
<feature type="compositionally biased region" description="Basic residues" evidence="6">
    <location>
        <begin position="146"/>
        <end position="157"/>
    </location>
</feature>
<evidence type="ECO:0000256" key="2">
    <source>
        <dbReference type="ARBA" id="ARBA00022980"/>
    </source>
</evidence>
<dbReference type="InterPro" id="IPR047859">
    <property type="entry name" value="Ribosomal_bL17_CS"/>
</dbReference>
<evidence type="ECO:0000256" key="3">
    <source>
        <dbReference type="ARBA" id="ARBA00023274"/>
    </source>
</evidence>
<keyword evidence="3 4" id="KW-0687">Ribonucleoprotein</keyword>
<evidence type="ECO:0000313" key="8">
    <source>
        <dbReference type="Proteomes" id="UP000050975"/>
    </source>
</evidence>
<dbReference type="SUPFAM" id="SSF64263">
    <property type="entry name" value="Prokaryotic ribosomal protein L17"/>
    <property type="match status" value="1"/>
</dbReference>
<evidence type="ECO:0000256" key="6">
    <source>
        <dbReference type="SAM" id="MobiDB-lite"/>
    </source>
</evidence>
<dbReference type="AlphaFoldDB" id="A0A0S8JZZ6"/>
<dbReference type="PANTHER" id="PTHR14413">
    <property type="entry name" value="RIBOSOMAL PROTEIN L17"/>
    <property type="match status" value="1"/>
</dbReference>
<protein>
    <recommendedName>
        <fullName evidence="4">Large ribosomal subunit protein bL17</fullName>
    </recommendedName>
</protein>
<reference evidence="7 8" key="1">
    <citation type="journal article" date="2015" name="Microbiome">
        <title>Genomic resolution of linkages in carbon, nitrogen, and sulfur cycling among widespread estuary sediment bacteria.</title>
        <authorList>
            <person name="Baker B.J."/>
            <person name="Lazar C.S."/>
            <person name="Teske A.P."/>
            <person name="Dick G.J."/>
        </authorList>
    </citation>
    <scope>NUCLEOTIDE SEQUENCE [LARGE SCALE GENOMIC DNA]</scope>
    <source>
        <strain evidence="7">SM1_77</strain>
    </source>
</reference>
<dbReference type="EMBL" id="LJVE01000062">
    <property type="protein sequence ID" value="KPL14181.1"/>
    <property type="molecule type" value="Genomic_DNA"/>
</dbReference>
<sequence>MRHGDRVKKLGRTREHRRALLKNLCRSLFIFEKIKTTLPKAKAARQMAERLIEYAKRNDLAAKRQIYRYVPDHKLVKIICDDIGPKFTDRSGGYTRIYRMGPRLGDGAEMAILELVEQSDASIIAQRRKLIERRKLVEIKKEKKQKEKKVKEKKPKAKEKEKVEKKKTSKEAPKTEKTKKTKNKSK</sequence>
<feature type="region of interest" description="Disordered" evidence="6">
    <location>
        <begin position="141"/>
        <end position="186"/>
    </location>
</feature>
<dbReference type="Gene3D" id="3.90.1030.10">
    <property type="entry name" value="Ribosomal protein L17"/>
    <property type="match status" value="1"/>
</dbReference>
<organism evidence="7 8">
    <name type="scientific">candidate division WOR_3 bacterium SM1_77</name>
    <dbReference type="NCBI Taxonomy" id="1703778"/>
    <lineage>
        <taxon>Bacteria</taxon>
        <taxon>Bacteria division WOR-3</taxon>
    </lineage>
</organism>
<dbReference type="HAMAP" id="MF_01368">
    <property type="entry name" value="Ribosomal_bL17"/>
    <property type="match status" value="1"/>
</dbReference>
<feature type="compositionally biased region" description="Basic and acidic residues" evidence="6">
    <location>
        <begin position="158"/>
        <end position="178"/>
    </location>
</feature>
<comment type="similarity">
    <text evidence="1 4 5">Belongs to the bacterial ribosomal protein bL17 family.</text>
</comment>
<dbReference type="PATRIC" id="fig|1703778.3.peg.457"/>
<dbReference type="Proteomes" id="UP000050975">
    <property type="component" value="Unassembled WGS sequence"/>
</dbReference>
<dbReference type="PANTHER" id="PTHR14413:SF16">
    <property type="entry name" value="LARGE RIBOSOMAL SUBUNIT PROTEIN BL17M"/>
    <property type="match status" value="1"/>
</dbReference>
<dbReference type="GO" id="GO:0022625">
    <property type="term" value="C:cytosolic large ribosomal subunit"/>
    <property type="evidence" value="ECO:0007669"/>
    <property type="project" value="TreeGrafter"/>
</dbReference>
<keyword evidence="2 4" id="KW-0689">Ribosomal protein</keyword>
<dbReference type="GO" id="GO:0003735">
    <property type="term" value="F:structural constituent of ribosome"/>
    <property type="evidence" value="ECO:0007669"/>
    <property type="project" value="InterPro"/>
</dbReference>
<dbReference type="InterPro" id="IPR036373">
    <property type="entry name" value="Ribosomal_bL17_sf"/>
</dbReference>
<evidence type="ECO:0000256" key="5">
    <source>
        <dbReference type="RuleBase" id="RU000660"/>
    </source>
</evidence>
<evidence type="ECO:0000256" key="4">
    <source>
        <dbReference type="HAMAP-Rule" id="MF_01368"/>
    </source>
</evidence>
<evidence type="ECO:0000313" key="7">
    <source>
        <dbReference type="EMBL" id="KPL14181.1"/>
    </source>
</evidence>
<name>A0A0S8JZZ6_UNCW3</name>
<evidence type="ECO:0000256" key="1">
    <source>
        <dbReference type="ARBA" id="ARBA00008777"/>
    </source>
</evidence>
<gene>
    <name evidence="4" type="primary">rplQ</name>
    <name evidence="7" type="ORF">AMJ74_03880</name>
</gene>